<name>A0A0D0MNI8_VARPD</name>
<feature type="domain" description="ABC transmembrane type-1" evidence="8">
    <location>
        <begin position="240"/>
        <end position="445"/>
    </location>
</feature>
<feature type="transmembrane region" description="Helical" evidence="7">
    <location>
        <begin position="664"/>
        <end position="687"/>
    </location>
</feature>
<feature type="transmembrane region" description="Helical" evidence="7">
    <location>
        <begin position="175"/>
        <end position="196"/>
    </location>
</feature>
<dbReference type="Pfam" id="PF00528">
    <property type="entry name" value="BPD_transp_1"/>
    <property type="match status" value="2"/>
</dbReference>
<dbReference type="PANTHER" id="PTHR30183">
    <property type="entry name" value="MOLYBDENUM TRANSPORT SYSTEM PERMEASE PROTEIN MODB"/>
    <property type="match status" value="1"/>
</dbReference>
<feature type="transmembrane region" description="Helical" evidence="7">
    <location>
        <begin position="602"/>
        <end position="620"/>
    </location>
</feature>
<feature type="transmembrane region" description="Helical" evidence="7">
    <location>
        <begin position="576"/>
        <end position="596"/>
    </location>
</feature>
<reference evidence="9 10" key="1">
    <citation type="submission" date="2014-12" db="EMBL/GenBank/DDBJ databases">
        <title>16Stimator: statistical estimation of ribosomal gene copy numbers from draft genome assemblies.</title>
        <authorList>
            <person name="Perisin M.A."/>
            <person name="Vetter M."/>
            <person name="Gilbert J.A."/>
            <person name="Bergelson J."/>
        </authorList>
    </citation>
    <scope>NUCLEOTIDE SEQUENCE [LARGE SCALE GENOMIC DNA]</scope>
    <source>
        <strain evidence="9 10">MEDvA23</strain>
    </source>
</reference>
<keyword evidence="4 7" id="KW-0812">Transmembrane</keyword>
<feature type="transmembrane region" description="Helical" evidence="7">
    <location>
        <begin position="103"/>
        <end position="124"/>
    </location>
</feature>
<evidence type="ECO:0000256" key="4">
    <source>
        <dbReference type="ARBA" id="ARBA00022692"/>
    </source>
</evidence>
<feature type="transmembrane region" description="Helical" evidence="7">
    <location>
        <begin position="244"/>
        <end position="263"/>
    </location>
</feature>
<feature type="transmembrane region" description="Helical" evidence="7">
    <location>
        <begin position="144"/>
        <end position="163"/>
    </location>
</feature>
<evidence type="ECO:0000256" key="6">
    <source>
        <dbReference type="ARBA" id="ARBA00023136"/>
    </source>
</evidence>
<dbReference type="SUPFAM" id="SSF161098">
    <property type="entry name" value="MetI-like"/>
    <property type="match status" value="2"/>
</dbReference>
<evidence type="ECO:0000256" key="7">
    <source>
        <dbReference type="RuleBase" id="RU363032"/>
    </source>
</evidence>
<dbReference type="OrthoDB" id="7056428at2"/>
<evidence type="ECO:0000256" key="2">
    <source>
        <dbReference type="ARBA" id="ARBA00022448"/>
    </source>
</evidence>
<evidence type="ECO:0000256" key="1">
    <source>
        <dbReference type="ARBA" id="ARBA00004651"/>
    </source>
</evidence>
<dbReference type="InterPro" id="IPR000515">
    <property type="entry name" value="MetI-like"/>
</dbReference>
<evidence type="ECO:0000313" key="9">
    <source>
        <dbReference type="EMBL" id="KIQ32489.1"/>
    </source>
</evidence>
<evidence type="ECO:0000256" key="5">
    <source>
        <dbReference type="ARBA" id="ARBA00022989"/>
    </source>
</evidence>
<dbReference type="RefSeq" id="WP_042579032.1">
    <property type="nucleotide sequence ID" value="NZ_JXQQ01000027.1"/>
</dbReference>
<evidence type="ECO:0000259" key="8">
    <source>
        <dbReference type="PROSITE" id="PS50928"/>
    </source>
</evidence>
<comment type="similarity">
    <text evidence="7">Belongs to the binding-protein-dependent transport system permease family.</text>
</comment>
<dbReference type="GO" id="GO:0055085">
    <property type="term" value="P:transmembrane transport"/>
    <property type="evidence" value="ECO:0007669"/>
    <property type="project" value="InterPro"/>
</dbReference>
<feature type="transmembrane region" description="Helical" evidence="7">
    <location>
        <begin position="475"/>
        <end position="497"/>
    </location>
</feature>
<sequence length="757" mass="80208">MQAPSTGGAPVNPASVAAARRSQRWIWAWVALGLAAYLLLPWYAIQDATWYEAVPQVFGHAEGANGLMQAATQGRGWLFIGLAGLLMCAIGAWLPPGRAQGRWLLAGGAIGAVGLSVAGFTIGARGWSVAALNTQFGELAINQFGIGAGGFVALTALVLLAAFGIARLGLFKGDLFVAAAVVGCGVLMALFIAYPVSKALSGAFFNEDGQWSIGAFIARVFTERIWGLGCLAGGVRCGVAWNTLVLALLTAAGTTFLGTLMALMAERGSKRGQGVLRVLALLPIITPPFVVGLGLILLFGRAGIVNQLLENVFGIEPTRWFYGMPGVLVAQLFAFTPIAFMIMRGVVQGIAPSLEEAAQMLRADRRRTFFTVTLPLLKPGLANAFLVGFIESIADFGNPVVVGGQFSVLSTDIFFAIVGAQYDQGRAASLAWVLTLFALGVFALQRGLLGKQNYTTVSGKGDAGIAMALPDGVRRTIYCIALPWIAFTAVVYLFAFAGGFVQTWGRDYSFTLNHFKNAFALEWGQFGLVWAGTAWNSLITTLKLAGISAPITAALGLLIAWLLARNEFKGQGIFEFGALLAFAIPGTVLGVSYILAFNVPPLELTGTGLIIVLCFMFRNLPVGVRAGTAAFKQLDRSLDEASLMLRASTSQTLFKVVLPLLKPALVAALVYSFVRAMTTVSAVIFLVTAENELATTYIIGRVGNGDYGIALAYCTVLMILMSLAIALVQFVVGERKLGRRGAAPPHQGHHKMESLSV</sequence>
<feature type="transmembrane region" description="Helical" evidence="7">
    <location>
        <begin position="76"/>
        <end position="94"/>
    </location>
</feature>
<keyword evidence="2 7" id="KW-0813">Transport</keyword>
<dbReference type="PANTHER" id="PTHR30183:SF7">
    <property type="entry name" value="FERRIC TRANSPORT SYSTEM PERMEASE PROTEIN FBPB 1-RELATED"/>
    <property type="match status" value="1"/>
</dbReference>
<comment type="caution">
    <text evidence="9">The sequence shown here is derived from an EMBL/GenBank/DDBJ whole genome shotgun (WGS) entry which is preliminary data.</text>
</comment>
<keyword evidence="3" id="KW-1003">Cell membrane</keyword>
<feature type="transmembrane region" description="Helical" evidence="7">
    <location>
        <begin position="430"/>
        <end position="449"/>
    </location>
</feature>
<proteinExistence type="inferred from homology"/>
<dbReference type="PROSITE" id="PS50928">
    <property type="entry name" value="ABC_TM1"/>
    <property type="match status" value="2"/>
</dbReference>
<dbReference type="GO" id="GO:0005886">
    <property type="term" value="C:plasma membrane"/>
    <property type="evidence" value="ECO:0007669"/>
    <property type="project" value="UniProtKB-SubCell"/>
</dbReference>
<keyword evidence="6 7" id="KW-0472">Membrane</keyword>
<feature type="transmembrane region" description="Helical" evidence="7">
    <location>
        <begin position="518"/>
        <end position="538"/>
    </location>
</feature>
<dbReference type="Gene3D" id="1.10.3720.10">
    <property type="entry name" value="MetI-like"/>
    <property type="match status" value="2"/>
</dbReference>
<feature type="transmembrane region" description="Helical" evidence="7">
    <location>
        <begin position="25"/>
        <end position="45"/>
    </location>
</feature>
<keyword evidence="5 7" id="KW-1133">Transmembrane helix</keyword>
<dbReference type="InterPro" id="IPR035906">
    <property type="entry name" value="MetI-like_sf"/>
</dbReference>
<feature type="domain" description="ABC transmembrane type-1" evidence="8">
    <location>
        <begin position="538"/>
        <end position="728"/>
    </location>
</feature>
<dbReference type="CDD" id="cd06261">
    <property type="entry name" value="TM_PBP2"/>
    <property type="match status" value="2"/>
</dbReference>
<feature type="transmembrane region" description="Helical" evidence="7">
    <location>
        <begin position="320"/>
        <end position="347"/>
    </location>
</feature>
<organism evidence="9 10">
    <name type="scientific">Variovorax paradoxus</name>
    <dbReference type="NCBI Taxonomy" id="34073"/>
    <lineage>
        <taxon>Bacteria</taxon>
        <taxon>Pseudomonadati</taxon>
        <taxon>Pseudomonadota</taxon>
        <taxon>Betaproteobacteria</taxon>
        <taxon>Burkholderiales</taxon>
        <taxon>Comamonadaceae</taxon>
        <taxon>Variovorax</taxon>
    </lineage>
</organism>
<accession>A0A0D0MNI8</accession>
<evidence type="ECO:0000313" key="10">
    <source>
        <dbReference type="Proteomes" id="UP000032067"/>
    </source>
</evidence>
<feature type="transmembrane region" description="Helical" evidence="7">
    <location>
        <begin position="544"/>
        <end position="564"/>
    </location>
</feature>
<comment type="subcellular location">
    <subcellularLocation>
        <location evidence="1 7">Cell membrane</location>
        <topology evidence="1 7">Multi-pass membrane protein</topology>
    </subcellularLocation>
</comment>
<evidence type="ECO:0000256" key="3">
    <source>
        <dbReference type="ARBA" id="ARBA00022475"/>
    </source>
</evidence>
<feature type="transmembrane region" description="Helical" evidence="7">
    <location>
        <begin position="275"/>
        <end position="300"/>
    </location>
</feature>
<dbReference type="AlphaFoldDB" id="A0A0D0MNI8"/>
<feature type="transmembrane region" description="Helical" evidence="7">
    <location>
        <begin position="368"/>
        <end position="390"/>
    </location>
</feature>
<feature type="transmembrane region" description="Helical" evidence="7">
    <location>
        <begin position="707"/>
        <end position="732"/>
    </location>
</feature>
<dbReference type="EMBL" id="JXQQ01000027">
    <property type="protein sequence ID" value="KIQ32489.1"/>
    <property type="molecule type" value="Genomic_DNA"/>
</dbReference>
<dbReference type="Proteomes" id="UP000032067">
    <property type="component" value="Unassembled WGS sequence"/>
</dbReference>
<gene>
    <name evidence="9" type="ORF">RT97_12100</name>
</gene>
<protein>
    <submittedName>
        <fullName evidence="9">Iron ABC transporter permease</fullName>
    </submittedName>
</protein>